<reference evidence="1 2" key="1">
    <citation type="journal article" date="2014" name="Curr. Biol.">
        <title>The genome of the clonal raider ant Cerapachys biroi.</title>
        <authorList>
            <person name="Oxley P.R."/>
            <person name="Ji L."/>
            <person name="Fetter-Pruneda I."/>
            <person name="McKenzie S.K."/>
            <person name="Li C."/>
            <person name="Hu H."/>
            <person name="Zhang G."/>
            <person name="Kronauer D.J."/>
        </authorList>
    </citation>
    <scope>NUCLEOTIDE SEQUENCE [LARGE SCALE GENOMIC DNA]</scope>
</reference>
<sequence>LRCTLSSFVRGEIQSLAVLVRSKIQSATLHFLQLTLHSFAVGNIPPRFATGSIRFFVVVFFVFRQIPSFVLAFIAAQTAVEAALSPRVESLAKMRLILFKQDGTNLKHVYNDHVNTDMSYDDFCALCRSCWQRKYGFVVIDKDSPLANGQYRNGFNVFALPRSG</sequence>
<dbReference type="Proteomes" id="UP000053097">
    <property type="component" value="Unassembled WGS sequence"/>
</dbReference>
<feature type="non-terminal residue" evidence="1">
    <location>
        <position position="1"/>
    </location>
</feature>
<gene>
    <name evidence="1" type="ORF">X777_03741</name>
</gene>
<dbReference type="EMBL" id="KK107030">
    <property type="protein sequence ID" value="EZA62134.1"/>
    <property type="molecule type" value="Genomic_DNA"/>
</dbReference>
<accession>A0A026X444</accession>
<keyword evidence="2" id="KW-1185">Reference proteome</keyword>
<evidence type="ECO:0000313" key="2">
    <source>
        <dbReference type="Proteomes" id="UP000053097"/>
    </source>
</evidence>
<evidence type="ECO:0000313" key="1">
    <source>
        <dbReference type="EMBL" id="EZA62134.1"/>
    </source>
</evidence>
<organism evidence="1 2">
    <name type="scientific">Ooceraea biroi</name>
    <name type="common">Clonal raider ant</name>
    <name type="synonym">Cerapachys biroi</name>
    <dbReference type="NCBI Taxonomy" id="2015173"/>
    <lineage>
        <taxon>Eukaryota</taxon>
        <taxon>Metazoa</taxon>
        <taxon>Ecdysozoa</taxon>
        <taxon>Arthropoda</taxon>
        <taxon>Hexapoda</taxon>
        <taxon>Insecta</taxon>
        <taxon>Pterygota</taxon>
        <taxon>Neoptera</taxon>
        <taxon>Endopterygota</taxon>
        <taxon>Hymenoptera</taxon>
        <taxon>Apocrita</taxon>
        <taxon>Aculeata</taxon>
        <taxon>Formicoidea</taxon>
        <taxon>Formicidae</taxon>
        <taxon>Dorylinae</taxon>
        <taxon>Ooceraea</taxon>
    </lineage>
</organism>
<proteinExistence type="predicted"/>
<dbReference type="AlphaFoldDB" id="A0A026X444"/>
<protein>
    <submittedName>
        <fullName evidence="1">Uncharacterized protein</fullName>
    </submittedName>
</protein>
<name>A0A026X444_OOCBI</name>